<dbReference type="EMBL" id="POVK01000041">
    <property type="protein sequence ID" value="NHA34894.1"/>
    <property type="molecule type" value="Genomic_DNA"/>
</dbReference>
<dbReference type="Proteomes" id="UP000572988">
    <property type="component" value="Unassembled WGS sequence"/>
</dbReference>
<evidence type="ECO:0008006" key="4">
    <source>
        <dbReference type="Google" id="ProtNLM"/>
    </source>
</evidence>
<keyword evidence="1" id="KW-0812">Transmembrane</keyword>
<keyword evidence="1" id="KW-1133">Transmembrane helix</keyword>
<feature type="transmembrane region" description="Helical" evidence="1">
    <location>
        <begin position="66"/>
        <end position="85"/>
    </location>
</feature>
<keyword evidence="3" id="KW-1185">Reference proteome</keyword>
<sequence>MTRFVNRYYFTLIFFTLLTIFSFPLTQKFSQNTKLYFLMYIVVIFFILGMEYFLNRTHDIKNKNKWMLFTVYPLALILIFAYMLYALI</sequence>
<keyword evidence="1" id="KW-0472">Membrane</keyword>
<reference evidence="2 3" key="1">
    <citation type="submission" date="2018-01" db="EMBL/GenBank/DDBJ databases">
        <title>Complete genome sequence of Staphylococcus Scheliferi isolated from human.</title>
        <authorList>
            <person name="Abouelkhair M.A."/>
            <person name="Bemis D.A."/>
            <person name="Kania S.A."/>
        </authorList>
    </citation>
    <scope>NUCLEOTIDE SEQUENCE [LARGE SCALE GENOMIC DNA]</scope>
    <source>
        <strain evidence="2 3">ATCC 43808</strain>
    </source>
</reference>
<feature type="transmembrane region" description="Helical" evidence="1">
    <location>
        <begin position="7"/>
        <end position="25"/>
    </location>
</feature>
<organism evidence="2 3">
    <name type="scientific">Staphylococcus schleiferi</name>
    <dbReference type="NCBI Taxonomy" id="1295"/>
    <lineage>
        <taxon>Bacteria</taxon>
        <taxon>Bacillati</taxon>
        <taxon>Bacillota</taxon>
        <taxon>Bacilli</taxon>
        <taxon>Bacillales</taxon>
        <taxon>Staphylococcaceae</taxon>
        <taxon>Staphylococcus</taxon>
    </lineage>
</organism>
<name>A0ABX0G197_STASC</name>
<evidence type="ECO:0000256" key="1">
    <source>
        <dbReference type="SAM" id="Phobius"/>
    </source>
</evidence>
<proteinExistence type="predicted"/>
<gene>
    <name evidence="2" type="ORF">C1O36_10480</name>
</gene>
<evidence type="ECO:0000313" key="3">
    <source>
        <dbReference type="Proteomes" id="UP000572988"/>
    </source>
</evidence>
<protein>
    <recommendedName>
        <fullName evidence="4">DUF5079 family protein</fullName>
    </recommendedName>
</protein>
<comment type="caution">
    <text evidence="2">The sequence shown here is derived from an EMBL/GenBank/DDBJ whole genome shotgun (WGS) entry which is preliminary data.</text>
</comment>
<feature type="transmembrane region" description="Helical" evidence="1">
    <location>
        <begin position="37"/>
        <end position="54"/>
    </location>
</feature>
<evidence type="ECO:0000313" key="2">
    <source>
        <dbReference type="EMBL" id="NHA34894.1"/>
    </source>
</evidence>
<accession>A0ABX0G197</accession>